<dbReference type="SUPFAM" id="SSF47819">
    <property type="entry name" value="HRDC-like"/>
    <property type="match status" value="1"/>
</dbReference>
<dbReference type="InterPro" id="IPR002121">
    <property type="entry name" value="HRDC_dom"/>
</dbReference>
<dbReference type="Proteomes" id="UP000821866">
    <property type="component" value="Chromosome 1"/>
</dbReference>
<dbReference type="Gene3D" id="1.10.150.80">
    <property type="entry name" value="HRDC domain"/>
    <property type="match status" value="1"/>
</dbReference>
<proteinExistence type="inferred from homology"/>
<feature type="transmembrane region" description="Helical" evidence="4">
    <location>
        <begin position="84"/>
        <end position="104"/>
    </location>
</feature>
<name>A0A9J6EZS5_RHIMP</name>
<dbReference type="GO" id="GO:0000166">
    <property type="term" value="F:nucleotide binding"/>
    <property type="evidence" value="ECO:0007669"/>
    <property type="project" value="InterPro"/>
</dbReference>
<dbReference type="Pfam" id="PF00570">
    <property type="entry name" value="HRDC"/>
    <property type="match status" value="1"/>
</dbReference>
<evidence type="ECO:0000259" key="5">
    <source>
        <dbReference type="Pfam" id="PF00570"/>
    </source>
</evidence>
<organism evidence="6 7">
    <name type="scientific">Rhipicephalus microplus</name>
    <name type="common">Cattle tick</name>
    <name type="synonym">Boophilus microplus</name>
    <dbReference type="NCBI Taxonomy" id="6941"/>
    <lineage>
        <taxon>Eukaryota</taxon>
        <taxon>Metazoa</taxon>
        <taxon>Ecdysozoa</taxon>
        <taxon>Arthropoda</taxon>
        <taxon>Chelicerata</taxon>
        <taxon>Arachnida</taxon>
        <taxon>Acari</taxon>
        <taxon>Parasitiformes</taxon>
        <taxon>Ixodida</taxon>
        <taxon>Ixodoidea</taxon>
        <taxon>Ixodidae</taxon>
        <taxon>Rhipicephalinae</taxon>
        <taxon>Rhipicephalus</taxon>
        <taxon>Boophilus</taxon>
    </lineage>
</organism>
<dbReference type="GO" id="GO:0005730">
    <property type="term" value="C:nucleolus"/>
    <property type="evidence" value="ECO:0007669"/>
    <property type="project" value="TreeGrafter"/>
</dbReference>
<dbReference type="PANTHER" id="PTHR12124:SF47">
    <property type="entry name" value="EXOSOME COMPONENT 10"/>
    <property type="match status" value="1"/>
</dbReference>
<dbReference type="GO" id="GO:0071038">
    <property type="term" value="P:TRAMP-dependent tRNA surveillance pathway"/>
    <property type="evidence" value="ECO:0007669"/>
    <property type="project" value="TreeGrafter"/>
</dbReference>
<dbReference type="VEuPathDB" id="VectorBase:LOC119183051"/>
<reference evidence="6" key="1">
    <citation type="journal article" date="2020" name="Cell">
        <title>Large-Scale Comparative Analyses of Tick Genomes Elucidate Their Genetic Diversity and Vector Capacities.</title>
        <authorList>
            <consortium name="Tick Genome and Microbiome Consortium (TIGMIC)"/>
            <person name="Jia N."/>
            <person name="Wang J."/>
            <person name="Shi W."/>
            <person name="Du L."/>
            <person name="Sun Y."/>
            <person name="Zhan W."/>
            <person name="Jiang J.F."/>
            <person name="Wang Q."/>
            <person name="Zhang B."/>
            <person name="Ji P."/>
            <person name="Bell-Sakyi L."/>
            <person name="Cui X.M."/>
            <person name="Yuan T.T."/>
            <person name="Jiang B.G."/>
            <person name="Yang W.F."/>
            <person name="Lam T.T."/>
            <person name="Chang Q.C."/>
            <person name="Ding S.J."/>
            <person name="Wang X.J."/>
            <person name="Zhu J.G."/>
            <person name="Ruan X.D."/>
            <person name="Zhao L."/>
            <person name="Wei J.T."/>
            <person name="Ye R.Z."/>
            <person name="Que T.C."/>
            <person name="Du C.H."/>
            <person name="Zhou Y.H."/>
            <person name="Cheng J.X."/>
            <person name="Dai P.F."/>
            <person name="Guo W.B."/>
            <person name="Han X.H."/>
            <person name="Huang E.J."/>
            <person name="Li L.F."/>
            <person name="Wei W."/>
            <person name="Gao Y.C."/>
            <person name="Liu J.Z."/>
            <person name="Shao H.Z."/>
            <person name="Wang X."/>
            <person name="Wang C.C."/>
            <person name="Yang T.C."/>
            <person name="Huo Q.B."/>
            <person name="Li W."/>
            <person name="Chen H.Y."/>
            <person name="Chen S.E."/>
            <person name="Zhou L.G."/>
            <person name="Ni X.B."/>
            <person name="Tian J.H."/>
            <person name="Sheng Y."/>
            <person name="Liu T."/>
            <person name="Pan Y.S."/>
            <person name="Xia L.Y."/>
            <person name="Li J."/>
            <person name="Zhao F."/>
            <person name="Cao W.C."/>
        </authorList>
    </citation>
    <scope>NUCLEOTIDE SEQUENCE</scope>
    <source>
        <strain evidence="6">Rmic-2018</strain>
    </source>
</reference>
<dbReference type="GO" id="GO:0003727">
    <property type="term" value="F:single-stranded RNA binding"/>
    <property type="evidence" value="ECO:0007669"/>
    <property type="project" value="TreeGrafter"/>
</dbReference>
<dbReference type="AlphaFoldDB" id="A0A9J6EZS5"/>
<keyword evidence="4" id="KW-1133">Transmembrane helix</keyword>
<comment type="similarity">
    <text evidence="3">Belongs to the exosome component 10/RRP6 family.</text>
</comment>
<keyword evidence="4" id="KW-0812">Transmembrane</keyword>
<dbReference type="GO" id="GO:0071035">
    <property type="term" value="P:nuclear polyadenylation-dependent rRNA catabolic process"/>
    <property type="evidence" value="ECO:0007669"/>
    <property type="project" value="TreeGrafter"/>
</dbReference>
<dbReference type="GO" id="GO:0000176">
    <property type="term" value="C:nuclear exosome (RNase complex)"/>
    <property type="evidence" value="ECO:0007669"/>
    <property type="project" value="TreeGrafter"/>
</dbReference>
<evidence type="ECO:0000256" key="3">
    <source>
        <dbReference type="ARBA" id="ARBA00043957"/>
    </source>
</evidence>
<evidence type="ECO:0000256" key="1">
    <source>
        <dbReference type="ARBA" id="ARBA00004123"/>
    </source>
</evidence>
<dbReference type="InterPro" id="IPR044876">
    <property type="entry name" value="HRDC_dom_sf"/>
</dbReference>
<dbReference type="GO" id="GO:0071051">
    <property type="term" value="P:poly(A)-dependent snoRNA 3'-end processing"/>
    <property type="evidence" value="ECO:0007669"/>
    <property type="project" value="TreeGrafter"/>
</dbReference>
<keyword evidence="7" id="KW-1185">Reference proteome</keyword>
<dbReference type="GO" id="GO:0071036">
    <property type="term" value="P:nuclear polyadenylation-dependent snoRNA catabolic process"/>
    <property type="evidence" value="ECO:0007669"/>
    <property type="project" value="TreeGrafter"/>
</dbReference>
<comment type="caution">
    <text evidence="6">The sequence shown here is derived from an EMBL/GenBank/DDBJ whole genome shotgun (WGS) entry which is preliminary data.</text>
</comment>
<dbReference type="InterPro" id="IPR045092">
    <property type="entry name" value="Rrp6-like"/>
</dbReference>
<sequence length="109" mass="12990">MQRYEKPSCHEQSYMELYRKSRKTFNSRQLHALRHLYSWRDKVARVEDESTGYVLPNHMILEISEILPRGQCQNSHRGQRLCKLTWIACFIASTIGLSTTMPLWRCPLY</sequence>
<protein>
    <recommendedName>
        <fullName evidence="5">HRDC domain-containing protein</fullName>
    </recommendedName>
</protein>
<dbReference type="FunFam" id="1.10.150.80:FF:000001">
    <property type="entry name" value="Putative exosome component 10"/>
    <property type="match status" value="1"/>
</dbReference>
<dbReference type="GO" id="GO:0000175">
    <property type="term" value="F:3'-5'-RNA exonuclease activity"/>
    <property type="evidence" value="ECO:0007669"/>
    <property type="project" value="InterPro"/>
</dbReference>
<dbReference type="EMBL" id="JABSTU010000001">
    <property type="protein sequence ID" value="KAH8040022.1"/>
    <property type="molecule type" value="Genomic_DNA"/>
</dbReference>
<dbReference type="GO" id="GO:0071037">
    <property type="term" value="P:nuclear polyadenylation-dependent snRNA catabolic process"/>
    <property type="evidence" value="ECO:0007669"/>
    <property type="project" value="TreeGrafter"/>
</dbReference>
<keyword evidence="2" id="KW-0539">Nucleus</keyword>
<dbReference type="PANTHER" id="PTHR12124">
    <property type="entry name" value="POLYMYOSITIS/SCLERODERMA AUTOANTIGEN-RELATED"/>
    <property type="match status" value="1"/>
</dbReference>
<evidence type="ECO:0000313" key="7">
    <source>
        <dbReference type="Proteomes" id="UP000821866"/>
    </source>
</evidence>
<evidence type="ECO:0000256" key="4">
    <source>
        <dbReference type="SAM" id="Phobius"/>
    </source>
</evidence>
<dbReference type="GO" id="GO:0071044">
    <property type="term" value="P:histone mRNA catabolic process"/>
    <property type="evidence" value="ECO:0007669"/>
    <property type="project" value="TreeGrafter"/>
</dbReference>
<dbReference type="InterPro" id="IPR010997">
    <property type="entry name" value="HRDC-like_sf"/>
</dbReference>
<gene>
    <name evidence="6" type="ORF">HPB51_009278</name>
</gene>
<dbReference type="GO" id="GO:0071040">
    <property type="term" value="P:nuclear polyadenylation-dependent antisense transcript catabolic process"/>
    <property type="evidence" value="ECO:0007669"/>
    <property type="project" value="TreeGrafter"/>
</dbReference>
<evidence type="ECO:0000256" key="2">
    <source>
        <dbReference type="ARBA" id="ARBA00023242"/>
    </source>
</evidence>
<reference evidence="6" key="2">
    <citation type="submission" date="2021-09" db="EMBL/GenBank/DDBJ databases">
        <authorList>
            <person name="Jia N."/>
            <person name="Wang J."/>
            <person name="Shi W."/>
            <person name="Du L."/>
            <person name="Sun Y."/>
            <person name="Zhan W."/>
            <person name="Jiang J."/>
            <person name="Wang Q."/>
            <person name="Zhang B."/>
            <person name="Ji P."/>
            <person name="Sakyi L.B."/>
            <person name="Cui X."/>
            <person name="Yuan T."/>
            <person name="Jiang B."/>
            <person name="Yang W."/>
            <person name="Lam T.T.-Y."/>
            <person name="Chang Q."/>
            <person name="Ding S."/>
            <person name="Wang X."/>
            <person name="Zhu J."/>
            <person name="Ruan X."/>
            <person name="Zhao L."/>
            <person name="Wei J."/>
            <person name="Que T."/>
            <person name="Du C."/>
            <person name="Cheng J."/>
            <person name="Dai P."/>
            <person name="Han X."/>
            <person name="Huang E."/>
            <person name="Gao Y."/>
            <person name="Liu J."/>
            <person name="Shao H."/>
            <person name="Ye R."/>
            <person name="Li L."/>
            <person name="Wei W."/>
            <person name="Wang X."/>
            <person name="Wang C."/>
            <person name="Huo Q."/>
            <person name="Li W."/>
            <person name="Guo W."/>
            <person name="Chen H."/>
            <person name="Chen S."/>
            <person name="Zhou L."/>
            <person name="Zhou L."/>
            <person name="Ni X."/>
            <person name="Tian J."/>
            <person name="Zhou Y."/>
            <person name="Sheng Y."/>
            <person name="Liu T."/>
            <person name="Pan Y."/>
            <person name="Xia L."/>
            <person name="Li J."/>
            <person name="Zhao F."/>
            <person name="Cao W."/>
        </authorList>
    </citation>
    <scope>NUCLEOTIDE SEQUENCE</scope>
    <source>
        <strain evidence="6">Rmic-2018</strain>
        <tissue evidence="6">Larvae</tissue>
    </source>
</reference>
<dbReference type="GO" id="GO:0000467">
    <property type="term" value="P:exonucleolytic trimming to generate mature 3'-end of 5.8S rRNA from tricistronic rRNA transcript (SSU-rRNA, 5.8S rRNA, LSU-rRNA)"/>
    <property type="evidence" value="ECO:0007669"/>
    <property type="project" value="InterPro"/>
</dbReference>
<comment type="subcellular location">
    <subcellularLocation>
        <location evidence="1">Nucleus</location>
    </subcellularLocation>
</comment>
<evidence type="ECO:0000313" key="6">
    <source>
        <dbReference type="EMBL" id="KAH8040022.1"/>
    </source>
</evidence>
<dbReference type="GO" id="GO:0071039">
    <property type="term" value="P:nuclear polyadenylation-dependent CUT catabolic process"/>
    <property type="evidence" value="ECO:0007669"/>
    <property type="project" value="TreeGrafter"/>
</dbReference>
<keyword evidence="4" id="KW-0472">Membrane</keyword>
<feature type="domain" description="HRDC" evidence="5">
    <location>
        <begin position="29"/>
        <end position="69"/>
    </location>
</feature>
<accession>A0A9J6EZS5</accession>